<accession>A0A1S6GKL7</accession>
<dbReference type="RefSeq" id="WP_155909888.1">
    <property type="nucleotide sequence ID" value="NZ_KY349138.1"/>
</dbReference>
<sequence length="123" mass="12713">MTDTDPTADVDTAIKALQVAQELLADTNDNPSPTASGALAALLYAASPTGNAGGISWTRQVLAMPGPDSIAAVTAVLANLPQDRCTIYLQSAWDRAITIHPPRARELRAEICAALAPHTGVPA</sequence>
<organism evidence="1">
    <name type="scientific">Mycolicibacterium sp. CBMA 213</name>
    <dbReference type="NCBI Taxonomy" id="1968788"/>
    <lineage>
        <taxon>Bacteria</taxon>
        <taxon>Bacillati</taxon>
        <taxon>Actinomycetota</taxon>
        <taxon>Actinomycetes</taxon>
        <taxon>Mycobacteriales</taxon>
        <taxon>Mycobacteriaceae</taxon>
        <taxon>Mycolicibacterium</taxon>
    </lineage>
</organism>
<dbReference type="AlphaFoldDB" id="A0A1S6GKL7"/>
<reference evidence="1" key="1">
    <citation type="submission" date="2016-12" db="EMBL/GenBank/DDBJ databases">
        <title>Complete plasmid sequence carrying type IV-like and type VII secretion systems from an atypical mycobacteria strain.</title>
        <authorList>
            <person name="Morgado S."/>
            <person name="Marin M."/>
            <person name="Fonseca E."/>
            <person name="Freitas F."/>
            <person name="Vicente A.C."/>
        </authorList>
    </citation>
    <scope>NUCLEOTIDE SEQUENCE</scope>
    <source>
        <strain evidence="1">CBMA 213</strain>
        <plasmid evidence="1">pCBMA213_2</plasmid>
    </source>
</reference>
<name>A0A1S6GKL7_9MYCO</name>
<geneLocation type="plasmid" evidence="1">
    <name>pCBMA213_2</name>
</geneLocation>
<dbReference type="EMBL" id="KY349138">
    <property type="protein sequence ID" value="AQS22408.1"/>
    <property type="molecule type" value="Genomic_DNA"/>
</dbReference>
<keyword evidence="1" id="KW-0614">Plasmid</keyword>
<proteinExistence type="predicted"/>
<evidence type="ECO:0000313" key="1">
    <source>
        <dbReference type="EMBL" id="AQS22408.1"/>
    </source>
</evidence>
<gene>
    <name evidence="1" type="ORF">pCBMA213_2_00044</name>
</gene>
<protein>
    <submittedName>
        <fullName evidence="1">Uncharacterized protein</fullName>
    </submittedName>
</protein>